<dbReference type="EMBL" id="MFST01000104">
    <property type="protein sequence ID" value="OGI43670.1"/>
    <property type="molecule type" value="Genomic_DNA"/>
</dbReference>
<dbReference type="Proteomes" id="UP000179344">
    <property type="component" value="Unassembled WGS sequence"/>
</dbReference>
<keyword evidence="2" id="KW-1003">Cell membrane</keyword>
<dbReference type="Gene3D" id="1.10.3890.10">
    <property type="entry name" value="HflD-like"/>
    <property type="match status" value="1"/>
</dbReference>
<evidence type="ECO:0000313" key="5">
    <source>
        <dbReference type="EMBL" id="OGI43670.1"/>
    </source>
</evidence>
<evidence type="ECO:0000256" key="4">
    <source>
        <dbReference type="ARBA" id="ARBA00023136"/>
    </source>
</evidence>
<dbReference type="PANTHER" id="PTHR38100">
    <property type="entry name" value="HIGH FREQUENCY LYSOGENIZATION PROTEIN HFLD"/>
    <property type="match status" value="1"/>
</dbReference>
<evidence type="ECO:0000256" key="1">
    <source>
        <dbReference type="ARBA" id="ARBA00004496"/>
    </source>
</evidence>
<keyword evidence="3" id="KW-0963">Cytoplasm</keyword>
<evidence type="ECO:0000256" key="2">
    <source>
        <dbReference type="ARBA" id="ARBA00022475"/>
    </source>
</evidence>
<proteinExistence type="inferred from homology"/>
<comment type="caution">
    <text evidence="5">The sequence shown here is derived from an EMBL/GenBank/DDBJ whole genome shotgun (WGS) entry which is preliminary data.</text>
</comment>
<organism evidence="5 6">
    <name type="scientific">Candidatus Muproteobacteria bacterium RBG_16_65_31</name>
    <dbReference type="NCBI Taxonomy" id="1817759"/>
    <lineage>
        <taxon>Bacteria</taxon>
        <taxon>Pseudomonadati</taxon>
        <taxon>Pseudomonadota</taxon>
        <taxon>Candidatus Muproteobacteria</taxon>
    </lineage>
</organism>
<evidence type="ECO:0008006" key="7">
    <source>
        <dbReference type="Google" id="ProtNLM"/>
    </source>
</evidence>
<dbReference type="AlphaFoldDB" id="A0A1F6TEX3"/>
<dbReference type="GO" id="GO:0005737">
    <property type="term" value="C:cytoplasm"/>
    <property type="evidence" value="ECO:0007669"/>
    <property type="project" value="UniProtKB-SubCell"/>
</dbReference>
<protein>
    <recommendedName>
        <fullName evidence="7">High frequency lysogenization protein HflD homolog</fullName>
    </recommendedName>
</protein>
<keyword evidence="4" id="KW-0472">Membrane</keyword>
<dbReference type="SUPFAM" id="SSF101322">
    <property type="entry name" value="YcfC-like"/>
    <property type="match status" value="1"/>
</dbReference>
<dbReference type="Pfam" id="PF04356">
    <property type="entry name" value="DUF489"/>
    <property type="match status" value="2"/>
</dbReference>
<name>A0A1F6TEX3_9PROT</name>
<dbReference type="InterPro" id="IPR007451">
    <property type="entry name" value="HflD"/>
</dbReference>
<sequence length="221" mass="23844">MFQAARLTQQLAREGRAEKPAFAASINSLLMLDAAVAAEVYGGVGGVKFGLQLVRDKFTAGLFAPSPAAGGGHGERKPALSAQADIEIARYVVSLIHLEGALRKRPEILAAIRRGIEAIESQMKFFEPGEAGDAVHPRLVDKLAELYTQTISTLSPRIMVNGEHDHLADPTIAAKVRAALFAGMRSAVLWRQKGGSRWQLLFGRRKIAQEAGRLLAEPPET</sequence>
<dbReference type="InterPro" id="IPR035932">
    <property type="entry name" value="HflD-like_sf"/>
</dbReference>
<dbReference type="PANTHER" id="PTHR38100:SF1">
    <property type="entry name" value="HIGH FREQUENCY LYSOGENIZATION PROTEIN HFLD"/>
    <property type="match status" value="1"/>
</dbReference>
<comment type="subcellular location">
    <subcellularLocation>
        <location evidence="1">Cytoplasm</location>
    </subcellularLocation>
</comment>
<accession>A0A1F6TEX3</accession>
<reference evidence="5 6" key="1">
    <citation type="journal article" date="2016" name="Nat. Commun.">
        <title>Thousands of microbial genomes shed light on interconnected biogeochemical processes in an aquifer system.</title>
        <authorList>
            <person name="Anantharaman K."/>
            <person name="Brown C.T."/>
            <person name="Hug L.A."/>
            <person name="Sharon I."/>
            <person name="Castelle C.J."/>
            <person name="Probst A.J."/>
            <person name="Thomas B.C."/>
            <person name="Singh A."/>
            <person name="Wilkins M.J."/>
            <person name="Karaoz U."/>
            <person name="Brodie E.L."/>
            <person name="Williams K.H."/>
            <person name="Hubbard S.S."/>
            <person name="Banfield J.F."/>
        </authorList>
    </citation>
    <scope>NUCLEOTIDE SEQUENCE [LARGE SCALE GENOMIC DNA]</scope>
</reference>
<gene>
    <name evidence="5" type="ORF">A2V92_02120</name>
</gene>
<evidence type="ECO:0000256" key="3">
    <source>
        <dbReference type="ARBA" id="ARBA00022490"/>
    </source>
</evidence>
<dbReference type="HAMAP" id="MF_00695">
    <property type="entry name" value="HflD_protein"/>
    <property type="match status" value="1"/>
</dbReference>
<evidence type="ECO:0000313" key="6">
    <source>
        <dbReference type="Proteomes" id="UP000179344"/>
    </source>
</evidence>